<proteinExistence type="predicted"/>
<dbReference type="Proteomes" id="UP001059596">
    <property type="component" value="Unassembled WGS sequence"/>
</dbReference>
<name>A0A9P9YB00_9MUSC</name>
<gene>
    <name evidence="1" type="ORF">M5D96_013662</name>
</gene>
<comment type="caution">
    <text evidence="1">The sequence shown here is derived from an EMBL/GenBank/DDBJ whole genome shotgun (WGS) entry which is preliminary data.</text>
</comment>
<keyword evidence="2" id="KW-1185">Reference proteome</keyword>
<organism evidence="1 2">
    <name type="scientific">Drosophila gunungcola</name>
    <name type="common">fruit fly</name>
    <dbReference type="NCBI Taxonomy" id="103775"/>
    <lineage>
        <taxon>Eukaryota</taxon>
        <taxon>Metazoa</taxon>
        <taxon>Ecdysozoa</taxon>
        <taxon>Arthropoda</taxon>
        <taxon>Hexapoda</taxon>
        <taxon>Insecta</taxon>
        <taxon>Pterygota</taxon>
        <taxon>Neoptera</taxon>
        <taxon>Endopterygota</taxon>
        <taxon>Diptera</taxon>
        <taxon>Brachycera</taxon>
        <taxon>Muscomorpha</taxon>
        <taxon>Ephydroidea</taxon>
        <taxon>Drosophilidae</taxon>
        <taxon>Drosophila</taxon>
        <taxon>Sophophora</taxon>
    </lineage>
</organism>
<dbReference type="AlphaFoldDB" id="A0A9P9YB00"/>
<reference evidence="1" key="1">
    <citation type="journal article" date="2023" name="Genome Biol. Evol.">
        <title>Long-read-based Genome Assembly of Drosophila gunungcola Reveals Fewer Chemosensory Genes in Flower-breeding Species.</title>
        <authorList>
            <person name="Negi A."/>
            <person name="Liao B.Y."/>
            <person name="Yeh S.D."/>
        </authorList>
    </citation>
    <scope>NUCLEOTIDE SEQUENCE</scope>
    <source>
        <strain evidence="1">Sukarami</strain>
    </source>
</reference>
<accession>A0A9P9YB00</accession>
<dbReference type="EMBL" id="JAMKOV010000121">
    <property type="protein sequence ID" value="KAI8033580.1"/>
    <property type="molecule type" value="Genomic_DNA"/>
</dbReference>
<evidence type="ECO:0000313" key="2">
    <source>
        <dbReference type="Proteomes" id="UP001059596"/>
    </source>
</evidence>
<evidence type="ECO:0000313" key="1">
    <source>
        <dbReference type="EMBL" id="KAI8033580.1"/>
    </source>
</evidence>
<sequence length="73" mass="8014">MNDCIQLLVLDSATALKNTETAICSPLRILVSRWLHQPISAAASLLLMTAFLRLLLVSCSRFQWPPQLCGCVG</sequence>
<protein>
    <submittedName>
        <fullName evidence="1">Uncharacterized protein</fullName>
    </submittedName>
</protein>
<feature type="non-terminal residue" evidence="1">
    <location>
        <position position="73"/>
    </location>
</feature>